<dbReference type="EMBL" id="JBCLYO010000018">
    <property type="protein sequence ID" value="KAL0081188.1"/>
    <property type="molecule type" value="Genomic_DNA"/>
</dbReference>
<sequence>MSLEELEAVIHKAWLEILLQVLETLVASMPDRLKEVIERGGIWLEFFGTVPPPSALSSAFTSFLFPPTLNPSIPAASVFGLTILAIWDHNWALHFNSAPFLPSLVLATARKSISRLCSKLELDSADSSLA</sequence>
<proteinExistence type="predicted"/>
<keyword evidence="2" id="KW-1185">Reference proteome</keyword>
<organism evidence="1 2">
    <name type="scientific">Phycomyces blakesleeanus</name>
    <dbReference type="NCBI Taxonomy" id="4837"/>
    <lineage>
        <taxon>Eukaryota</taxon>
        <taxon>Fungi</taxon>
        <taxon>Fungi incertae sedis</taxon>
        <taxon>Mucoromycota</taxon>
        <taxon>Mucoromycotina</taxon>
        <taxon>Mucoromycetes</taxon>
        <taxon>Mucorales</taxon>
        <taxon>Phycomycetaceae</taxon>
        <taxon>Phycomyces</taxon>
    </lineage>
</organism>
<dbReference type="Proteomes" id="UP001448207">
    <property type="component" value="Unassembled WGS sequence"/>
</dbReference>
<comment type="caution">
    <text evidence="1">The sequence shown here is derived from an EMBL/GenBank/DDBJ whole genome shotgun (WGS) entry which is preliminary data.</text>
</comment>
<dbReference type="Gene3D" id="3.30.420.10">
    <property type="entry name" value="Ribonuclease H-like superfamily/Ribonuclease H"/>
    <property type="match status" value="1"/>
</dbReference>
<evidence type="ECO:0000313" key="1">
    <source>
        <dbReference type="EMBL" id="KAL0081188.1"/>
    </source>
</evidence>
<gene>
    <name evidence="1" type="ORF">J3Q64DRAFT_1837898</name>
</gene>
<accession>A0ABR3ATA0</accession>
<name>A0ABR3ATA0_PHYBL</name>
<dbReference type="InterPro" id="IPR036397">
    <property type="entry name" value="RNaseH_sf"/>
</dbReference>
<evidence type="ECO:0000313" key="2">
    <source>
        <dbReference type="Proteomes" id="UP001448207"/>
    </source>
</evidence>
<protein>
    <submittedName>
        <fullName evidence="1">Uncharacterized protein</fullName>
    </submittedName>
</protein>
<reference evidence="1 2" key="1">
    <citation type="submission" date="2024-04" db="EMBL/GenBank/DDBJ databases">
        <title>Symmetric and asymmetric DNA N6-adenine methylation regulates different biological responses in Mucorales.</title>
        <authorList>
            <consortium name="Lawrence Berkeley National Laboratory"/>
            <person name="Lax C."/>
            <person name="Mondo S.J."/>
            <person name="Osorio-Concepcion M."/>
            <person name="Muszewska A."/>
            <person name="Corrochano-Luque M."/>
            <person name="Gutierrez G."/>
            <person name="Riley R."/>
            <person name="Lipzen A."/>
            <person name="Guo J."/>
            <person name="Hundley H."/>
            <person name="Amirebrahimi M."/>
            <person name="Ng V."/>
            <person name="Lorenzo-Gutierrez D."/>
            <person name="Binder U."/>
            <person name="Yang J."/>
            <person name="Song Y."/>
            <person name="Canovas D."/>
            <person name="Navarro E."/>
            <person name="Freitag M."/>
            <person name="Gabaldon T."/>
            <person name="Grigoriev I.V."/>
            <person name="Corrochano L.M."/>
            <person name="Nicolas F.E."/>
            <person name="Garre V."/>
        </authorList>
    </citation>
    <scope>NUCLEOTIDE SEQUENCE [LARGE SCALE GENOMIC DNA]</scope>
    <source>
        <strain evidence="1 2">L51</strain>
    </source>
</reference>